<evidence type="ECO:0000256" key="6">
    <source>
        <dbReference type="SAM" id="MobiDB-lite"/>
    </source>
</evidence>
<comment type="similarity">
    <text evidence="2">Belongs to the RmuC family.</text>
</comment>
<dbReference type="PANTHER" id="PTHR30563:SF0">
    <property type="entry name" value="DNA RECOMBINATION PROTEIN RMUC"/>
    <property type="match status" value="1"/>
</dbReference>
<evidence type="ECO:0000256" key="2">
    <source>
        <dbReference type="ARBA" id="ARBA00009840"/>
    </source>
</evidence>
<comment type="caution">
    <text evidence="7">The sequence shown here is derived from an EMBL/GenBank/DDBJ whole genome shotgun (WGS) entry which is preliminary data.</text>
</comment>
<evidence type="ECO:0000313" key="7">
    <source>
        <dbReference type="EMBL" id="TDT32632.1"/>
    </source>
</evidence>
<dbReference type="Pfam" id="PF02646">
    <property type="entry name" value="RmuC"/>
    <property type="match status" value="1"/>
</dbReference>
<feature type="coiled-coil region" evidence="5">
    <location>
        <begin position="42"/>
        <end position="127"/>
    </location>
</feature>
<evidence type="ECO:0000256" key="1">
    <source>
        <dbReference type="ARBA" id="ARBA00003416"/>
    </source>
</evidence>
<evidence type="ECO:0000313" key="8">
    <source>
        <dbReference type="Proteomes" id="UP000295371"/>
    </source>
</evidence>
<keyword evidence="8" id="KW-1185">Reference proteome</keyword>
<dbReference type="EMBL" id="SOAW01000001">
    <property type="protein sequence ID" value="TDT32632.1"/>
    <property type="molecule type" value="Genomic_DNA"/>
</dbReference>
<sequence length="523" mass="56480">MDIATGVLMLLIGLALGAVGAWLVLRSRQQAELVGAAGADRADAAQREAELAQFRSEAAQARAEAAAAREQLAGGKAAISDARAEAANAQAEAAAVGAELAKAVAERDAARDRVERLAADRESLVLQFKALSAESLANQGKQADARADERLKATEQALKPVTETLALFQARLTAVEKERVALATDLRNQVQAVQATGEHLRRETHALATALRKPHLRGAWGELQLKRVAEVAGMVEHCDFNTQHTTSADDRAVRPDMRVAMGDGKCIFVDAKVPLAAFLDAHEADDEREHEEALNRFAGNVRTHIDQLSGKRYWQAEEGTPEFVIMFLPSESLGAQALAQAPDLHEYAAARNVVLATPTTLIATLRAVAYGWKQAALAESAADVFRLGRELHERIGTMGGHFDRLGRALDRTVAQYNSTVSSLETRVLVSARRFTELHVSDVDLATATPVETPIRRVSQTELVEDAAQVTPVIEPVEQESDTAAKSRASLPEAGELRRRDPDLFELLADQVETEGPDRQHGVG</sequence>
<protein>
    <submittedName>
        <fullName evidence="7">DNA recombination protein RmuC</fullName>
    </submittedName>
</protein>
<organism evidence="7 8">
    <name type="scientific">Naumannella halotolerans</name>
    <dbReference type="NCBI Taxonomy" id="993414"/>
    <lineage>
        <taxon>Bacteria</taxon>
        <taxon>Bacillati</taxon>
        <taxon>Actinomycetota</taxon>
        <taxon>Actinomycetes</taxon>
        <taxon>Propionibacteriales</taxon>
        <taxon>Propionibacteriaceae</taxon>
        <taxon>Naumannella</taxon>
    </lineage>
</organism>
<feature type="region of interest" description="Disordered" evidence="6">
    <location>
        <begin position="472"/>
        <end position="503"/>
    </location>
</feature>
<dbReference type="RefSeq" id="WP_243831652.1">
    <property type="nucleotide sequence ID" value="NZ_SOAW01000001.1"/>
</dbReference>
<proteinExistence type="inferred from homology"/>
<dbReference type="Gene3D" id="1.10.287.1490">
    <property type="match status" value="1"/>
</dbReference>
<dbReference type="Proteomes" id="UP000295371">
    <property type="component" value="Unassembled WGS sequence"/>
</dbReference>
<keyword evidence="3 5" id="KW-0175">Coiled coil</keyword>
<dbReference type="PANTHER" id="PTHR30563">
    <property type="entry name" value="DNA RECOMBINATION PROTEIN RMUC"/>
    <property type="match status" value="1"/>
</dbReference>
<gene>
    <name evidence="7" type="ORF">CLV29_0214</name>
</gene>
<evidence type="ECO:0000256" key="3">
    <source>
        <dbReference type="ARBA" id="ARBA00023054"/>
    </source>
</evidence>
<evidence type="ECO:0000256" key="5">
    <source>
        <dbReference type="SAM" id="Coils"/>
    </source>
</evidence>
<keyword evidence="4" id="KW-0233">DNA recombination</keyword>
<name>A0A4R7J5K2_9ACTN</name>
<dbReference type="InterPro" id="IPR003798">
    <property type="entry name" value="DNA_recombination_RmuC"/>
</dbReference>
<dbReference type="AlphaFoldDB" id="A0A4R7J5K2"/>
<evidence type="ECO:0000256" key="4">
    <source>
        <dbReference type="ARBA" id="ARBA00023172"/>
    </source>
</evidence>
<accession>A0A4R7J5K2</accession>
<dbReference type="GO" id="GO:0006310">
    <property type="term" value="P:DNA recombination"/>
    <property type="evidence" value="ECO:0007669"/>
    <property type="project" value="UniProtKB-KW"/>
</dbReference>
<comment type="function">
    <text evidence="1">Involved in DNA recombination.</text>
</comment>
<reference evidence="7 8" key="1">
    <citation type="submission" date="2019-03" db="EMBL/GenBank/DDBJ databases">
        <title>Genomic Encyclopedia of Archaeal and Bacterial Type Strains, Phase II (KMG-II): from individual species to whole genera.</title>
        <authorList>
            <person name="Goeker M."/>
        </authorList>
    </citation>
    <scope>NUCLEOTIDE SEQUENCE [LARGE SCALE GENOMIC DNA]</scope>
    <source>
        <strain evidence="7 8">DSM 24323</strain>
    </source>
</reference>